<dbReference type="Proteomes" id="UP000226092">
    <property type="component" value="Segment"/>
</dbReference>
<keyword evidence="2" id="KW-1185">Reference proteome</keyword>
<proteinExistence type="predicted"/>
<dbReference type="Pfam" id="PF11113">
    <property type="entry name" value="Phage_head_chap"/>
    <property type="match status" value="1"/>
</dbReference>
<dbReference type="InterPro" id="IPR021049">
    <property type="entry name" value="Phage_T4_Gp40"/>
</dbReference>
<evidence type="ECO:0000313" key="1">
    <source>
        <dbReference type="EMBL" id="ASU00509.1"/>
    </source>
</evidence>
<dbReference type="RefSeq" id="YP_009834343.1">
    <property type="nucleotide sequence ID" value="NC_048673.1"/>
</dbReference>
<sequence length="96" mass="11455">MEEINEDTYKDVINDALKNVQTELVIRIDSENFLVFINDIQYHDGKVVLDWSTPHEDMKEELYPHVKNAVQAMYNQTNVEIEKSFFGRFLDLFKRK</sequence>
<evidence type="ECO:0000313" key="2">
    <source>
        <dbReference type="Proteomes" id="UP000226092"/>
    </source>
</evidence>
<organism evidence="1 2">
    <name type="scientific">Aeromonas phage AS-zj</name>
    <dbReference type="NCBI Taxonomy" id="2024208"/>
    <lineage>
        <taxon>Viruses</taxon>
        <taxon>Duplodnaviria</taxon>
        <taxon>Heunggongvirae</taxon>
        <taxon>Uroviricota</taxon>
        <taxon>Caudoviricetes</taxon>
        <taxon>Pantevenvirales</taxon>
        <taxon>Straboviridae</taxon>
        <taxon>Emmerichvirinae</taxon>
        <taxon>Ceceduovirus</taxon>
        <taxon>Ceceduovirus aszj</taxon>
    </lineage>
</organism>
<accession>A0A223LG96</accession>
<reference evidence="1 2" key="1">
    <citation type="submission" date="2017-07" db="EMBL/GenBank/DDBJ databases">
        <title>In vitro design and evaluation of phage cocktails against multidrug-resistant Aeromonas salmonicida.</title>
        <authorList>
            <person name="Chen L."/>
            <person name="Yuan S."/>
            <person name="Ma Y."/>
        </authorList>
    </citation>
    <scope>NUCLEOTIDE SEQUENCE [LARGE SCALE GENOMIC DNA]</scope>
</reference>
<dbReference type="EMBL" id="MF448340">
    <property type="protein sequence ID" value="ASU00509.1"/>
    <property type="molecule type" value="Genomic_DNA"/>
</dbReference>
<dbReference type="GeneID" id="55604410"/>
<name>A0A223LG96_9CAUD</name>
<dbReference type="KEGG" id="vg:55604410"/>
<protein>
    <submittedName>
        <fullName evidence="1">Head vertex assembly chaperone</fullName>
    </submittedName>
</protein>